<keyword evidence="7 12" id="KW-0865">Zymogen</keyword>
<feature type="modified residue" description="Pyruvic acid (Ser); by autocatalysis" evidence="12">
    <location>
        <position position="245"/>
    </location>
</feature>
<evidence type="ECO:0000256" key="3">
    <source>
        <dbReference type="ARBA" id="ARBA00022516"/>
    </source>
</evidence>
<evidence type="ECO:0000256" key="12">
    <source>
        <dbReference type="HAMAP-Rule" id="MF_00662"/>
    </source>
</evidence>
<dbReference type="HAMAP" id="MF_00662">
    <property type="entry name" value="PS_decarb_PSD_B_type1"/>
    <property type="match status" value="1"/>
</dbReference>
<name>A0A1G8LNF8_ANEMI</name>
<keyword evidence="11 12" id="KW-0670">Pyruvate</keyword>
<dbReference type="OrthoDB" id="9802030at2"/>
<keyword evidence="4 12" id="KW-0210">Decarboxylase</keyword>
<comment type="similarity">
    <text evidence="12">Belongs to the phosphatidylserine decarboxylase family. PSD-B subfamily. Prokaryotic type I sub-subfamily.</text>
</comment>
<feature type="active site" description="Charge relay system; for autoendoproteolytic cleavage activity" evidence="12">
    <location>
        <position position="143"/>
    </location>
</feature>
<comment type="pathway">
    <text evidence="1">Lipid metabolism.</text>
</comment>
<dbReference type="UniPathway" id="UPA00558">
    <property type="reaction ID" value="UER00616"/>
</dbReference>
<keyword evidence="3 12" id="KW-0444">Lipid biosynthesis</keyword>
<evidence type="ECO:0000256" key="5">
    <source>
        <dbReference type="ARBA" id="ARBA00023098"/>
    </source>
</evidence>
<feature type="chain" id="PRO_5023222984" description="Phosphatidylserine decarboxylase beta chain" evidence="12">
    <location>
        <begin position="1"/>
        <end position="244"/>
    </location>
</feature>
<evidence type="ECO:0000256" key="8">
    <source>
        <dbReference type="ARBA" id="ARBA00023209"/>
    </source>
</evidence>
<feature type="active site" description="Schiff-base intermediate with substrate; via pyruvic acid; for decarboxylase activity" evidence="12">
    <location>
        <position position="245"/>
    </location>
</feature>
<evidence type="ECO:0000256" key="6">
    <source>
        <dbReference type="ARBA" id="ARBA00023136"/>
    </source>
</evidence>
<feature type="active site" description="Charge relay system; for autoendoproteolytic cleavage activity" evidence="12">
    <location>
        <position position="245"/>
    </location>
</feature>
<evidence type="ECO:0000256" key="1">
    <source>
        <dbReference type="ARBA" id="ARBA00005189"/>
    </source>
</evidence>
<evidence type="ECO:0000256" key="10">
    <source>
        <dbReference type="ARBA" id="ARBA00023264"/>
    </source>
</evidence>
<dbReference type="GeneID" id="42303733"/>
<comment type="PTM">
    <text evidence="12">Is synthesized initially as an inactive proenzyme. Formation of the active enzyme involves a self-maturation process in which the active site pyruvoyl group is generated from an internal serine residue via an autocatalytic post-translational modification. Two non-identical subunits are generated from the proenzyme in this reaction, and the pyruvate is formed at the N-terminus of the alpha chain, which is derived from the carboxyl end of the proenzyme. The autoendoproteolytic cleavage occurs by a canonical serine protease mechanism, in which the side chain hydroxyl group of the serine supplies its oxygen atom to form the C-terminus of the beta chain, while the remainder of the serine residue undergoes an oxidative deamination to produce ammonia and the pyruvoyl prosthetic group on the alpha chain. During this reaction, the Ser that is part of the protease active site of the proenzyme becomes the pyruvoyl prosthetic group, which constitutes an essential element of the active site of the mature decarboxylase.</text>
</comment>
<keyword evidence="10 12" id="KW-1208">Phospholipid metabolism</keyword>
<comment type="catalytic activity">
    <reaction evidence="12">
        <text>a 1,2-diacyl-sn-glycero-3-phospho-L-serine + H(+) = a 1,2-diacyl-sn-glycero-3-phosphoethanolamine + CO2</text>
        <dbReference type="Rhea" id="RHEA:20828"/>
        <dbReference type="ChEBI" id="CHEBI:15378"/>
        <dbReference type="ChEBI" id="CHEBI:16526"/>
        <dbReference type="ChEBI" id="CHEBI:57262"/>
        <dbReference type="ChEBI" id="CHEBI:64612"/>
        <dbReference type="EC" id="4.1.1.65"/>
    </reaction>
</comment>
<dbReference type="RefSeq" id="WP_139188888.1">
    <property type="nucleotide sequence ID" value="NZ_BJOA01000082.1"/>
</dbReference>
<dbReference type="AlphaFoldDB" id="A0A1G8LNF8"/>
<dbReference type="EMBL" id="FNED01000005">
    <property type="protein sequence ID" value="SDI57173.1"/>
    <property type="molecule type" value="Genomic_DNA"/>
</dbReference>
<dbReference type="EC" id="4.1.1.65" evidence="12"/>
<evidence type="ECO:0000256" key="4">
    <source>
        <dbReference type="ARBA" id="ARBA00022793"/>
    </source>
</evidence>
<evidence type="ECO:0000313" key="13">
    <source>
        <dbReference type="EMBL" id="SDI57173.1"/>
    </source>
</evidence>
<keyword evidence="5 12" id="KW-0443">Lipid metabolism</keyword>
<comment type="cofactor">
    <cofactor evidence="12">
        <name>pyruvate</name>
        <dbReference type="ChEBI" id="CHEBI:15361"/>
    </cofactor>
    <text evidence="12">Binds 1 pyruvoyl group covalently per subunit.</text>
</comment>
<protein>
    <recommendedName>
        <fullName evidence="12">Phosphatidylserine decarboxylase proenzyme</fullName>
        <ecNumber evidence="12">4.1.1.65</ecNumber>
    </recommendedName>
    <component>
        <recommendedName>
            <fullName evidence="12">Phosphatidylserine decarboxylase alpha chain</fullName>
        </recommendedName>
    </component>
    <component>
        <recommendedName>
            <fullName evidence="12">Phosphatidylserine decarboxylase beta chain</fullName>
        </recommendedName>
    </component>
</protein>
<dbReference type="PANTHER" id="PTHR10067">
    <property type="entry name" value="PHOSPHATIDYLSERINE DECARBOXYLASE"/>
    <property type="match status" value="1"/>
</dbReference>
<dbReference type="InterPro" id="IPR033178">
    <property type="entry name" value="PSD_type1_pro"/>
</dbReference>
<sequence length="284" mass="31539">MIGPLLKTLLTLLPQNAISRLVGRAGRSKVSKRFIKPYISFFQINTDEIEQPVSAYPHLTAFFTRKLKEEARPVCPLPDALISPVDGKVAQAGRIHKGTLIQAKNIDYTVGQLLGCSNEEAERFENGIFLTIYLSPRDYHRIHMPVDGNVTHLTYIPGRLFPVNNIGVYHVPGLFTKNERLITYSHTSAGQMALVKVGAFIVGSVKVGYGEHTTNVKKGKMYSVDLPEAPHYQKGEEIGLFEFGSTVILLFEKDSVTLEDHIQEGTAVKYGERIGTVRNTKASI</sequence>
<keyword evidence="2 12" id="KW-1003">Cell membrane</keyword>
<comment type="subcellular location">
    <subcellularLocation>
        <location evidence="12">Cell membrane</location>
        <topology evidence="12">Peripheral membrane protein</topology>
    </subcellularLocation>
</comment>
<dbReference type="GO" id="GO:0004609">
    <property type="term" value="F:phosphatidylserine decarboxylase activity"/>
    <property type="evidence" value="ECO:0007669"/>
    <property type="project" value="UniProtKB-UniRule"/>
</dbReference>
<reference evidence="13 14" key="1">
    <citation type="submission" date="2016-10" db="EMBL/GenBank/DDBJ databases">
        <authorList>
            <person name="de Groot N.N."/>
        </authorList>
    </citation>
    <scope>NUCLEOTIDE SEQUENCE [LARGE SCALE GENOMIC DNA]</scope>
    <source>
        <strain evidence="13 14">DSM 2895</strain>
    </source>
</reference>
<dbReference type="Pfam" id="PF02666">
    <property type="entry name" value="PS_Dcarbxylase"/>
    <property type="match status" value="1"/>
</dbReference>
<evidence type="ECO:0000256" key="9">
    <source>
        <dbReference type="ARBA" id="ARBA00023239"/>
    </source>
</evidence>
<accession>A0A1G8LNF8</accession>
<dbReference type="GO" id="GO:0005886">
    <property type="term" value="C:plasma membrane"/>
    <property type="evidence" value="ECO:0007669"/>
    <property type="project" value="UniProtKB-SubCell"/>
</dbReference>
<comment type="pathway">
    <text evidence="12">Phospholipid metabolism; phosphatidylethanolamine biosynthesis; phosphatidylethanolamine from CDP-diacylglycerol: step 2/2.</text>
</comment>
<gene>
    <name evidence="12" type="primary">psd</name>
    <name evidence="13" type="ORF">SAMN04487909_105146</name>
</gene>
<keyword evidence="9 12" id="KW-0456">Lyase</keyword>
<evidence type="ECO:0000256" key="2">
    <source>
        <dbReference type="ARBA" id="ARBA00022475"/>
    </source>
</evidence>
<feature type="chain" id="PRO_5023222985" description="Phosphatidylserine decarboxylase alpha chain" evidence="12">
    <location>
        <begin position="245"/>
        <end position="284"/>
    </location>
</feature>
<feature type="active site" description="Charge relay system; for autoendoproteolytic cleavage activity" evidence="12">
    <location>
        <position position="86"/>
    </location>
</feature>
<evidence type="ECO:0000256" key="11">
    <source>
        <dbReference type="ARBA" id="ARBA00023317"/>
    </source>
</evidence>
<comment type="function">
    <text evidence="12">Catalyzes the formation of phosphatidylethanolamine (PtdEtn) from phosphatidylserine (PtdSer).</text>
</comment>
<comment type="subunit">
    <text evidence="12">Heterodimer of a large membrane-associated beta subunit and a small pyruvoyl-containing alpha subunit.</text>
</comment>
<evidence type="ECO:0000256" key="7">
    <source>
        <dbReference type="ARBA" id="ARBA00023145"/>
    </source>
</evidence>
<keyword evidence="8 12" id="KW-0594">Phospholipid biosynthesis</keyword>
<dbReference type="Proteomes" id="UP000182836">
    <property type="component" value="Unassembled WGS sequence"/>
</dbReference>
<dbReference type="PANTHER" id="PTHR10067:SF6">
    <property type="entry name" value="PHOSPHATIDYLSERINE DECARBOXYLASE PROENZYME, MITOCHONDRIAL"/>
    <property type="match status" value="1"/>
</dbReference>
<dbReference type="InterPro" id="IPR033177">
    <property type="entry name" value="PSD-B"/>
</dbReference>
<proteinExistence type="inferred from homology"/>
<dbReference type="InterPro" id="IPR003817">
    <property type="entry name" value="PS_Dcarbxylase"/>
</dbReference>
<organism evidence="13 14">
    <name type="scientific">Aneurinibacillus migulanus</name>
    <name type="common">Bacillus migulanus</name>
    <dbReference type="NCBI Taxonomy" id="47500"/>
    <lineage>
        <taxon>Bacteria</taxon>
        <taxon>Bacillati</taxon>
        <taxon>Bacillota</taxon>
        <taxon>Bacilli</taxon>
        <taxon>Bacillales</taxon>
        <taxon>Paenibacillaceae</taxon>
        <taxon>Aneurinibacillus group</taxon>
        <taxon>Aneurinibacillus</taxon>
    </lineage>
</organism>
<dbReference type="NCBIfam" id="TIGR00163">
    <property type="entry name" value="PS_decarb"/>
    <property type="match status" value="1"/>
</dbReference>
<feature type="site" description="Cleavage (non-hydrolytic); by autocatalysis" evidence="12">
    <location>
        <begin position="244"/>
        <end position="245"/>
    </location>
</feature>
<dbReference type="GO" id="GO:0006646">
    <property type="term" value="P:phosphatidylethanolamine biosynthetic process"/>
    <property type="evidence" value="ECO:0007669"/>
    <property type="project" value="UniProtKB-UniRule"/>
</dbReference>
<evidence type="ECO:0000313" key="14">
    <source>
        <dbReference type="Proteomes" id="UP000182836"/>
    </source>
</evidence>
<keyword evidence="6 12" id="KW-0472">Membrane</keyword>